<protein>
    <submittedName>
        <fullName evidence="7">APC family permease</fullName>
    </submittedName>
</protein>
<evidence type="ECO:0000256" key="3">
    <source>
        <dbReference type="ARBA" id="ARBA00022692"/>
    </source>
</evidence>
<dbReference type="Proteomes" id="UP000319769">
    <property type="component" value="Unassembled WGS sequence"/>
</dbReference>
<comment type="subcellular location">
    <subcellularLocation>
        <location evidence="1">Cell membrane</location>
        <topology evidence="1">Multi-pass membrane protein</topology>
    </subcellularLocation>
</comment>
<dbReference type="InterPro" id="IPR002293">
    <property type="entry name" value="AA/rel_permease1"/>
</dbReference>
<keyword evidence="4 6" id="KW-1133">Transmembrane helix</keyword>
<feature type="transmembrane region" description="Helical" evidence="6">
    <location>
        <begin position="142"/>
        <end position="163"/>
    </location>
</feature>
<accession>A0A5N0V5A3</accession>
<reference evidence="7" key="1">
    <citation type="submission" date="2019-09" db="EMBL/GenBank/DDBJ databases">
        <authorList>
            <person name="Teo W.F.A."/>
            <person name="Duangmal K."/>
        </authorList>
    </citation>
    <scope>NUCLEOTIDE SEQUENCE [LARGE SCALE GENOMIC DNA]</scope>
    <source>
        <strain evidence="7">K81G1</strain>
    </source>
</reference>
<dbReference type="RefSeq" id="WP_144748197.1">
    <property type="nucleotide sequence ID" value="NZ_VMNW02000021.1"/>
</dbReference>
<evidence type="ECO:0000256" key="2">
    <source>
        <dbReference type="ARBA" id="ARBA00022475"/>
    </source>
</evidence>
<sequence>MTEKKETGTASSLEETGGGLRRGTMGVAGMVVAVIAFAAPLAASVGSIPLAIGLGDGAGAPGAWLLAAVVLLLFAVGYAAMSRHMTNAGAFYAYIAAGLGRRAGVAAGYLSVVAYSGMVFAISAFFGYFASTILETELSVHVPWFPLAILGVLIAGVLAFTGIEASVRAMMILLGVETALLVVFDIGTLVVAGPGAYSLQAFSPAETFGGSIGVALAFAFATFIGFEATAVFSEEAKDPKRTVRRATYFAIAVIGVLYIATAWSLIASLGSAGAVQAAQENPGEMMFAAAGAVLGPWAVHLMEVFVVTSVFAVLIATINSSSRYTFSLARDGYLPRPFARTHRTRRTPHFGIVVQTILTIVVGGIYAIAGADPLTQFAATFVGLSTLGIVAMEAVVSLSVIAYFRRHPERSPGVWQAVLAPLLAAAGLALACTLIVKNFALITGSDSPVIARLPYVLVLAAVIGAVVGGRGKRRRGVASRELASPSEGAS</sequence>
<dbReference type="PANTHER" id="PTHR42770:SF16">
    <property type="entry name" value="AMINO ACID PERMEASE"/>
    <property type="match status" value="1"/>
</dbReference>
<evidence type="ECO:0000256" key="4">
    <source>
        <dbReference type="ARBA" id="ARBA00022989"/>
    </source>
</evidence>
<feature type="transmembrane region" description="Helical" evidence="6">
    <location>
        <begin position="286"/>
        <end position="316"/>
    </location>
</feature>
<dbReference type="GO" id="GO:0022857">
    <property type="term" value="F:transmembrane transporter activity"/>
    <property type="evidence" value="ECO:0007669"/>
    <property type="project" value="InterPro"/>
</dbReference>
<feature type="transmembrane region" description="Helical" evidence="6">
    <location>
        <begin position="103"/>
        <end position="130"/>
    </location>
</feature>
<evidence type="ECO:0000313" key="7">
    <source>
        <dbReference type="EMBL" id="KAA9160548.1"/>
    </source>
</evidence>
<feature type="transmembrane region" description="Helical" evidence="6">
    <location>
        <begin position="416"/>
        <end position="437"/>
    </location>
</feature>
<dbReference type="InterPro" id="IPR050367">
    <property type="entry name" value="APC_superfamily"/>
</dbReference>
<dbReference type="Pfam" id="PF13520">
    <property type="entry name" value="AA_permease_2"/>
    <property type="match status" value="1"/>
</dbReference>
<dbReference type="PANTHER" id="PTHR42770">
    <property type="entry name" value="AMINO ACID TRANSPORTER-RELATED"/>
    <property type="match status" value="1"/>
</dbReference>
<feature type="transmembrane region" description="Helical" evidence="6">
    <location>
        <begin position="381"/>
        <end position="404"/>
    </location>
</feature>
<dbReference type="PIRSF" id="PIRSF006060">
    <property type="entry name" value="AA_transporter"/>
    <property type="match status" value="1"/>
</dbReference>
<gene>
    <name evidence="7" type="ORF">FPZ12_017090</name>
</gene>
<dbReference type="GO" id="GO:0005886">
    <property type="term" value="C:plasma membrane"/>
    <property type="evidence" value="ECO:0007669"/>
    <property type="project" value="UniProtKB-SubCell"/>
</dbReference>
<feature type="transmembrane region" description="Helical" evidence="6">
    <location>
        <begin position="350"/>
        <end position="369"/>
    </location>
</feature>
<dbReference type="AlphaFoldDB" id="A0A5N0V5A3"/>
<organism evidence="7 8">
    <name type="scientific">Amycolatopsis acidicola</name>
    <dbReference type="NCBI Taxonomy" id="2596893"/>
    <lineage>
        <taxon>Bacteria</taxon>
        <taxon>Bacillati</taxon>
        <taxon>Actinomycetota</taxon>
        <taxon>Actinomycetes</taxon>
        <taxon>Pseudonocardiales</taxon>
        <taxon>Pseudonocardiaceae</taxon>
        <taxon>Amycolatopsis</taxon>
    </lineage>
</organism>
<dbReference type="OrthoDB" id="137613at2"/>
<dbReference type="Gene3D" id="1.20.1740.10">
    <property type="entry name" value="Amino acid/polyamine transporter I"/>
    <property type="match status" value="1"/>
</dbReference>
<comment type="caution">
    <text evidence="7">The sequence shown here is derived from an EMBL/GenBank/DDBJ whole genome shotgun (WGS) entry which is preliminary data.</text>
</comment>
<feature type="transmembrane region" description="Helical" evidence="6">
    <location>
        <begin position="27"/>
        <end position="52"/>
    </location>
</feature>
<evidence type="ECO:0000256" key="6">
    <source>
        <dbReference type="SAM" id="Phobius"/>
    </source>
</evidence>
<keyword evidence="2" id="KW-1003">Cell membrane</keyword>
<feature type="transmembrane region" description="Helical" evidence="6">
    <location>
        <begin position="245"/>
        <end position="266"/>
    </location>
</feature>
<feature type="transmembrane region" description="Helical" evidence="6">
    <location>
        <begin position="449"/>
        <end position="467"/>
    </location>
</feature>
<keyword evidence="8" id="KW-1185">Reference proteome</keyword>
<dbReference type="EMBL" id="VMNW02000021">
    <property type="protein sequence ID" value="KAA9160548.1"/>
    <property type="molecule type" value="Genomic_DNA"/>
</dbReference>
<name>A0A5N0V5A3_9PSEU</name>
<evidence type="ECO:0000256" key="1">
    <source>
        <dbReference type="ARBA" id="ARBA00004651"/>
    </source>
</evidence>
<keyword evidence="5 6" id="KW-0472">Membrane</keyword>
<feature type="transmembrane region" description="Helical" evidence="6">
    <location>
        <begin position="212"/>
        <end position="233"/>
    </location>
</feature>
<evidence type="ECO:0000313" key="8">
    <source>
        <dbReference type="Proteomes" id="UP000319769"/>
    </source>
</evidence>
<feature type="transmembrane region" description="Helical" evidence="6">
    <location>
        <begin position="64"/>
        <end position="82"/>
    </location>
</feature>
<evidence type="ECO:0000256" key="5">
    <source>
        <dbReference type="ARBA" id="ARBA00023136"/>
    </source>
</evidence>
<proteinExistence type="predicted"/>
<keyword evidence="3 6" id="KW-0812">Transmembrane</keyword>
<feature type="transmembrane region" description="Helical" evidence="6">
    <location>
        <begin position="170"/>
        <end position="192"/>
    </location>
</feature>